<comment type="similarity">
    <text evidence="1">Belongs to the AB hydrolase superfamily.</text>
</comment>
<dbReference type="PANTHER" id="PTHR22946">
    <property type="entry name" value="DIENELACTONE HYDROLASE DOMAIN-CONTAINING PROTEIN-RELATED"/>
    <property type="match status" value="1"/>
</dbReference>
<dbReference type="Gene3D" id="3.40.50.1820">
    <property type="entry name" value="alpha/beta hydrolase"/>
    <property type="match status" value="1"/>
</dbReference>
<feature type="domain" description="Dienelactone hydrolase" evidence="3">
    <location>
        <begin position="48"/>
        <end position="250"/>
    </location>
</feature>
<keyword evidence="2" id="KW-0378">Hydrolase</keyword>
<dbReference type="GO" id="GO:0052689">
    <property type="term" value="F:carboxylic ester hydrolase activity"/>
    <property type="evidence" value="ECO:0007669"/>
    <property type="project" value="UniProtKB-ARBA"/>
</dbReference>
<proteinExistence type="inferred from homology"/>
<dbReference type="InterPro" id="IPR029058">
    <property type="entry name" value="AB_hydrolase_fold"/>
</dbReference>
<reference evidence="4" key="1">
    <citation type="journal article" date="2014" name="Int. J. Syst. Evol. Microbiol.">
        <title>Complete genome sequence of Corynebacterium casei LMG S-19264T (=DSM 44701T), isolated from a smear-ripened cheese.</title>
        <authorList>
            <consortium name="US DOE Joint Genome Institute (JGI-PGF)"/>
            <person name="Walter F."/>
            <person name="Albersmeier A."/>
            <person name="Kalinowski J."/>
            <person name="Ruckert C."/>
        </authorList>
    </citation>
    <scope>NUCLEOTIDE SEQUENCE</scope>
    <source>
        <strain evidence="4">JCM 19831</strain>
    </source>
</reference>
<evidence type="ECO:0000313" key="5">
    <source>
        <dbReference type="Proteomes" id="UP000642070"/>
    </source>
</evidence>
<gene>
    <name evidence="4" type="ORF">GCM10007977_003740</name>
</gene>
<evidence type="ECO:0000256" key="2">
    <source>
        <dbReference type="ARBA" id="ARBA00022801"/>
    </source>
</evidence>
<dbReference type="AlphaFoldDB" id="A0A917T0F3"/>
<dbReference type="Pfam" id="PF01738">
    <property type="entry name" value="DLH"/>
    <property type="match status" value="1"/>
</dbReference>
<dbReference type="EMBL" id="BMPI01000002">
    <property type="protein sequence ID" value="GGM05831.1"/>
    <property type="molecule type" value="Genomic_DNA"/>
</dbReference>
<sequence>MSTTVRSRWHAVRIPGAPEPFDTAVLKVHYPALVTGSDEERLSGNFRADPANAPYPVVLILSGINVGQDAYRWLATDLAARGFAAVTYDWVGPLFAGQVGLTPGVDLALARPDTYGQGPTCPAIAPIVSALAGLLDGALDTTRLALVGHSAGGTVALQSARFFRGCRAVATYGAHTMVSTMLGWPAGTIAPALVESPVLLLAGTEDGVIAGSSDRYGAGSGHDPVSRTFDEALHDRGGEHVLAWLQGGNHFSIADPVDPTSARAFLDRPSTVDGGEARAAIAGILAEFLGTYLRGEAAEHASPLLKIRRR</sequence>
<dbReference type="InterPro" id="IPR002925">
    <property type="entry name" value="Dienelactn_hydro"/>
</dbReference>
<dbReference type="RefSeq" id="WP_190247896.1">
    <property type="nucleotide sequence ID" value="NZ_BMPI01000002.1"/>
</dbReference>
<reference evidence="4" key="2">
    <citation type="submission" date="2020-09" db="EMBL/GenBank/DDBJ databases">
        <authorList>
            <person name="Sun Q."/>
            <person name="Ohkuma M."/>
        </authorList>
    </citation>
    <scope>NUCLEOTIDE SEQUENCE</scope>
    <source>
        <strain evidence="4">JCM 19831</strain>
    </source>
</reference>
<organism evidence="4 5">
    <name type="scientific">Dactylosporangium sucinum</name>
    <dbReference type="NCBI Taxonomy" id="1424081"/>
    <lineage>
        <taxon>Bacteria</taxon>
        <taxon>Bacillati</taxon>
        <taxon>Actinomycetota</taxon>
        <taxon>Actinomycetes</taxon>
        <taxon>Micromonosporales</taxon>
        <taxon>Micromonosporaceae</taxon>
        <taxon>Dactylosporangium</taxon>
    </lineage>
</organism>
<dbReference type="PANTHER" id="PTHR22946:SF9">
    <property type="entry name" value="POLYKETIDE TRANSFERASE AF380"/>
    <property type="match status" value="1"/>
</dbReference>
<comment type="caution">
    <text evidence="4">The sequence shown here is derived from an EMBL/GenBank/DDBJ whole genome shotgun (WGS) entry which is preliminary data.</text>
</comment>
<dbReference type="InterPro" id="IPR050261">
    <property type="entry name" value="FrsA_esterase"/>
</dbReference>
<protein>
    <recommendedName>
        <fullName evidence="3">Dienelactone hydrolase domain-containing protein</fullName>
    </recommendedName>
</protein>
<evidence type="ECO:0000259" key="3">
    <source>
        <dbReference type="Pfam" id="PF01738"/>
    </source>
</evidence>
<accession>A0A917T0F3</accession>
<dbReference type="Proteomes" id="UP000642070">
    <property type="component" value="Unassembled WGS sequence"/>
</dbReference>
<name>A0A917T0F3_9ACTN</name>
<evidence type="ECO:0000256" key="1">
    <source>
        <dbReference type="ARBA" id="ARBA00008645"/>
    </source>
</evidence>
<evidence type="ECO:0000313" key="4">
    <source>
        <dbReference type="EMBL" id="GGM05831.1"/>
    </source>
</evidence>
<dbReference type="SUPFAM" id="SSF53474">
    <property type="entry name" value="alpha/beta-Hydrolases"/>
    <property type="match status" value="1"/>
</dbReference>
<keyword evidence="5" id="KW-1185">Reference proteome</keyword>